<feature type="transmembrane region" description="Helical" evidence="1">
    <location>
        <begin position="21"/>
        <end position="46"/>
    </location>
</feature>
<reference evidence="2 3" key="1">
    <citation type="submission" date="2018-06" db="EMBL/GenBank/DDBJ databases">
        <authorList>
            <consortium name="Pathogen Informatics"/>
            <person name="Doyle S."/>
        </authorList>
    </citation>
    <scope>NUCLEOTIDE SEQUENCE [LARGE SCALE GENOMIC DNA]</scope>
    <source>
        <strain evidence="2 3">NCTC9601</strain>
    </source>
</reference>
<evidence type="ECO:0000256" key="1">
    <source>
        <dbReference type="SAM" id="Phobius"/>
    </source>
</evidence>
<keyword evidence="1" id="KW-0812">Transmembrane</keyword>
<dbReference type="AlphaFoldDB" id="A0A2X1QFA9"/>
<dbReference type="Proteomes" id="UP000251123">
    <property type="component" value="Unassembled WGS sequence"/>
</dbReference>
<evidence type="ECO:0000313" key="3">
    <source>
        <dbReference type="Proteomes" id="UP000251123"/>
    </source>
</evidence>
<evidence type="ECO:0000313" key="2">
    <source>
        <dbReference type="EMBL" id="SPX55055.1"/>
    </source>
</evidence>
<sequence length="49" mass="5659">MHAHRDVNTIDFSITSFLNKLVYIASIRYIVIVGSIELNVIINTFYNKT</sequence>
<keyword evidence="1" id="KW-1133">Transmembrane helix</keyword>
<protein>
    <submittedName>
        <fullName evidence="2">Uncharacterized protein</fullName>
    </submittedName>
</protein>
<proteinExistence type="predicted"/>
<keyword evidence="1" id="KW-0472">Membrane</keyword>
<organism evidence="2 3">
    <name type="scientific">Klebsiella pneumoniae</name>
    <dbReference type="NCBI Taxonomy" id="573"/>
    <lineage>
        <taxon>Bacteria</taxon>
        <taxon>Pseudomonadati</taxon>
        <taxon>Pseudomonadota</taxon>
        <taxon>Gammaproteobacteria</taxon>
        <taxon>Enterobacterales</taxon>
        <taxon>Enterobacteriaceae</taxon>
        <taxon>Klebsiella/Raoultella group</taxon>
        <taxon>Klebsiella</taxon>
        <taxon>Klebsiella pneumoniae complex</taxon>
    </lineage>
</organism>
<gene>
    <name evidence="2" type="ORF">NCTC9601_02222</name>
</gene>
<dbReference type="EMBL" id="UASN01000018">
    <property type="protein sequence ID" value="SPX55055.1"/>
    <property type="molecule type" value="Genomic_DNA"/>
</dbReference>
<name>A0A2X1QFA9_KLEPN</name>
<accession>A0A2X1QFA9</accession>